<evidence type="ECO:0000313" key="1">
    <source>
        <dbReference type="EMBL" id="JAD61783.1"/>
    </source>
</evidence>
<organism evidence="1">
    <name type="scientific">Arundo donax</name>
    <name type="common">Giant reed</name>
    <name type="synonym">Donax arundinaceus</name>
    <dbReference type="NCBI Taxonomy" id="35708"/>
    <lineage>
        <taxon>Eukaryota</taxon>
        <taxon>Viridiplantae</taxon>
        <taxon>Streptophyta</taxon>
        <taxon>Embryophyta</taxon>
        <taxon>Tracheophyta</taxon>
        <taxon>Spermatophyta</taxon>
        <taxon>Magnoliopsida</taxon>
        <taxon>Liliopsida</taxon>
        <taxon>Poales</taxon>
        <taxon>Poaceae</taxon>
        <taxon>PACMAD clade</taxon>
        <taxon>Arundinoideae</taxon>
        <taxon>Arundineae</taxon>
        <taxon>Arundo</taxon>
    </lineage>
</organism>
<reference evidence="1" key="1">
    <citation type="submission" date="2014-09" db="EMBL/GenBank/DDBJ databases">
        <authorList>
            <person name="Magalhaes I.L.F."/>
            <person name="Oliveira U."/>
            <person name="Santos F.R."/>
            <person name="Vidigal T.H.D.A."/>
            <person name="Brescovit A.D."/>
            <person name="Santos A.J."/>
        </authorList>
    </citation>
    <scope>NUCLEOTIDE SEQUENCE</scope>
    <source>
        <tissue evidence="1">Shoot tissue taken approximately 20 cm above the soil surface</tissue>
    </source>
</reference>
<protein>
    <submittedName>
        <fullName evidence="1">Uncharacterized protein</fullName>
    </submittedName>
</protein>
<accession>A0A0A9BI11</accession>
<dbReference type="AlphaFoldDB" id="A0A0A9BI11"/>
<name>A0A0A9BI11_ARUDO</name>
<proteinExistence type="predicted"/>
<dbReference type="EMBL" id="GBRH01236112">
    <property type="protein sequence ID" value="JAD61783.1"/>
    <property type="molecule type" value="Transcribed_RNA"/>
</dbReference>
<sequence>MTCFTTFCVALKRKPPLVFPFSFICRFLMSGTSNAQREACK</sequence>
<reference evidence="1" key="2">
    <citation type="journal article" date="2015" name="Data Brief">
        <title>Shoot transcriptome of the giant reed, Arundo donax.</title>
        <authorList>
            <person name="Barrero R.A."/>
            <person name="Guerrero F.D."/>
            <person name="Moolhuijzen P."/>
            <person name="Goolsby J.A."/>
            <person name="Tidwell J."/>
            <person name="Bellgard S.E."/>
            <person name="Bellgard M.I."/>
        </authorList>
    </citation>
    <scope>NUCLEOTIDE SEQUENCE</scope>
    <source>
        <tissue evidence="1">Shoot tissue taken approximately 20 cm above the soil surface</tissue>
    </source>
</reference>